<evidence type="ECO:0000256" key="1">
    <source>
        <dbReference type="SAM" id="MobiDB-lite"/>
    </source>
</evidence>
<gene>
    <name evidence="2" type="ORF">OFLC_LOCUS3466</name>
</gene>
<feature type="region of interest" description="Disordered" evidence="1">
    <location>
        <begin position="88"/>
        <end position="112"/>
    </location>
</feature>
<organism evidence="4">
    <name type="scientific">Onchocerca flexuosa</name>
    <dbReference type="NCBI Taxonomy" id="387005"/>
    <lineage>
        <taxon>Eukaryota</taxon>
        <taxon>Metazoa</taxon>
        <taxon>Ecdysozoa</taxon>
        <taxon>Nematoda</taxon>
        <taxon>Chromadorea</taxon>
        <taxon>Rhabditida</taxon>
        <taxon>Spirurina</taxon>
        <taxon>Spiruromorpha</taxon>
        <taxon>Filarioidea</taxon>
        <taxon>Onchocercidae</taxon>
        <taxon>Onchocerca</taxon>
    </lineage>
</organism>
<dbReference type="WBParaSite" id="OFLC_0000346501-mRNA-1">
    <property type="protein sequence ID" value="OFLC_0000346501-mRNA-1"/>
    <property type="gene ID" value="OFLC_0000346501"/>
</dbReference>
<dbReference type="Proteomes" id="UP000267606">
    <property type="component" value="Unassembled WGS sequence"/>
</dbReference>
<reference evidence="2 3" key="2">
    <citation type="submission" date="2018-11" db="EMBL/GenBank/DDBJ databases">
        <authorList>
            <consortium name="Pathogen Informatics"/>
        </authorList>
    </citation>
    <scope>NUCLEOTIDE SEQUENCE [LARGE SCALE GENOMIC DNA]</scope>
</reference>
<accession>A0A183H7K4</accession>
<protein>
    <submittedName>
        <fullName evidence="2 4">Uncharacterized protein</fullName>
    </submittedName>
</protein>
<keyword evidence="3" id="KW-1185">Reference proteome</keyword>
<reference evidence="4" key="1">
    <citation type="submission" date="2016-06" db="UniProtKB">
        <authorList>
            <consortium name="WormBaseParasite"/>
        </authorList>
    </citation>
    <scope>IDENTIFICATION</scope>
</reference>
<dbReference type="EMBL" id="UZAJ01002320">
    <property type="protein sequence ID" value="VDO36594.1"/>
    <property type="molecule type" value="Genomic_DNA"/>
</dbReference>
<proteinExistence type="predicted"/>
<feature type="region of interest" description="Disordered" evidence="1">
    <location>
        <begin position="139"/>
        <end position="163"/>
    </location>
</feature>
<sequence>MIDCFGMDKRNLSNSMDRIRLEKLQLDSNSYQKEYNDNNMLHKNAINAINAKNIIEKRRGDENFAGNGYTQTKSHKSDRNLFANDISQNRKVTNPNELSSKSGNNYDGYAPSEPAIPTRSLLLLVKKSLSHQNLACTSKSTGVSQRAHASLKKNNKDNLPGKLKSASSMRSIVSNSSSIASISRHNKGTQNMEALLKNPESSLNDALEKLDAEDWYFFFLTFRCSL</sequence>
<evidence type="ECO:0000313" key="2">
    <source>
        <dbReference type="EMBL" id="VDO36594.1"/>
    </source>
</evidence>
<evidence type="ECO:0000313" key="3">
    <source>
        <dbReference type="Proteomes" id="UP000267606"/>
    </source>
</evidence>
<feature type="compositionally biased region" description="Polar residues" evidence="1">
    <location>
        <begin position="88"/>
        <end position="105"/>
    </location>
</feature>
<name>A0A183H7K4_9BILA</name>
<evidence type="ECO:0000313" key="4">
    <source>
        <dbReference type="WBParaSite" id="OFLC_0000346501-mRNA-1"/>
    </source>
</evidence>
<dbReference type="AlphaFoldDB" id="A0A183H7K4"/>